<name>A0A7Z0EQW4_9ACTN</name>
<dbReference type="RefSeq" id="WP_246406367.1">
    <property type="nucleotide sequence ID" value="NZ_JACCFS010000001.1"/>
</dbReference>
<proteinExistence type="predicted"/>
<comment type="caution">
    <text evidence="1">The sequence shown here is derived from an EMBL/GenBank/DDBJ whole genome shotgun (WGS) entry which is preliminary data.</text>
</comment>
<dbReference type="EMBL" id="JACCFS010000001">
    <property type="protein sequence ID" value="NYJ36605.1"/>
    <property type="molecule type" value="Genomic_DNA"/>
</dbReference>
<organism evidence="1 2">
    <name type="scientific">Nocardiopsis aegyptia</name>
    <dbReference type="NCBI Taxonomy" id="220378"/>
    <lineage>
        <taxon>Bacteria</taxon>
        <taxon>Bacillati</taxon>
        <taxon>Actinomycetota</taxon>
        <taxon>Actinomycetes</taxon>
        <taxon>Streptosporangiales</taxon>
        <taxon>Nocardiopsidaceae</taxon>
        <taxon>Nocardiopsis</taxon>
    </lineage>
</organism>
<keyword evidence="2" id="KW-1185">Reference proteome</keyword>
<accession>A0A7Z0EQW4</accession>
<protein>
    <submittedName>
        <fullName evidence="1">Uncharacterized protein</fullName>
    </submittedName>
</protein>
<dbReference type="Proteomes" id="UP000572051">
    <property type="component" value="Unassembled WGS sequence"/>
</dbReference>
<dbReference type="AlphaFoldDB" id="A0A7Z0EQW4"/>
<reference evidence="1 2" key="1">
    <citation type="submission" date="2020-07" db="EMBL/GenBank/DDBJ databases">
        <title>Sequencing the genomes of 1000 actinobacteria strains.</title>
        <authorList>
            <person name="Klenk H.-P."/>
        </authorList>
    </citation>
    <scope>NUCLEOTIDE SEQUENCE [LARGE SCALE GENOMIC DNA]</scope>
    <source>
        <strain evidence="1 2">DSM 44442</strain>
    </source>
</reference>
<sequence length="85" mass="9711">MPSGTGRRFFVAIGVSRYRNLPEEQQLGRVGADVRAVRDLFTAFDYEPVLEGMGGYESANDIREKIRRWVADVDLTDEDVVVLYR</sequence>
<evidence type="ECO:0000313" key="2">
    <source>
        <dbReference type="Proteomes" id="UP000572051"/>
    </source>
</evidence>
<gene>
    <name evidence="1" type="ORF">HNR10_004486</name>
</gene>
<evidence type="ECO:0000313" key="1">
    <source>
        <dbReference type="EMBL" id="NYJ36605.1"/>
    </source>
</evidence>